<protein>
    <submittedName>
        <fullName evidence="1">Uncharacterized protein</fullName>
    </submittedName>
</protein>
<organism evidence="1 2">
    <name type="scientific">Popillia japonica</name>
    <name type="common">Japanese beetle</name>
    <dbReference type="NCBI Taxonomy" id="7064"/>
    <lineage>
        <taxon>Eukaryota</taxon>
        <taxon>Metazoa</taxon>
        <taxon>Ecdysozoa</taxon>
        <taxon>Arthropoda</taxon>
        <taxon>Hexapoda</taxon>
        <taxon>Insecta</taxon>
        <taxon>Pterygota</taxon>
        <taxon>Neoptera</taxon>
        <taxon>Endopterygota</taxon>
        <taxon>Coleoptera</taxon>
        <taxon>Polyphaga</taxon>
        <taxon>Scarabaeiformia</taxon>
        <taxon>Scarabaeidae</taxon>
        <taxon>Rutelinae</taxon>
        <taxon>Popillia</taxon>
    </lineage>
</organism>
<dbReference type="Proteomes" id="UP001458880">
    <property type="component" value="Unassembled WGS sequence"/>
</dbReference>
<keyword evidence="2" id="KW-1185">Reference proteome</keyword>
<dbReference type="AlphaFoldDB" id="A0AAW1JIW5"/>
<evidence type="ECO:0000313" key="2">
    <source>
        <dbReference type="Proteomes" id="UP001458880"/>
    </source>
</evidence>
<gene>
    <name evidence="1" type="ORF">QE152_g29021</name>
</gene>
<evidence type="ECO:0000313" key="1">
    <source>
        <dbReference type="EMBL" id="KAK9703898.1"/>
    </source>
</evidence>
<sequence>MTLNIKTKRLAGRRRRWWSLRWSGPAVCDFISASPLIISCSVKGNYKHTTDYITCDAPLDKVPWAQWAVPPFPVGATTLAASGGRLLCGPLRFLLRLDGWIVAGGGDRTWSPAFDWRHTEAIKWRCRVLPHFRREWTQLALVMFGSASNSAACALHLGQSCPTSDVSGRSAP</sequence>
<accession>A0AAW1JIW5</accession>
<dbReference type="EMBL" id="JASPKY010000361">
    <property type="protein sequence ID" value="KAK9703898.1"/>
    <property type="molecule type" value="Genomic_DNA"/>
</dbReference>
<reference evidence="1 2" key="1">
    <citation type="journal article" date="2024" name="BMC Genomics">
        <title>De novo assembly and annotation of Popillia japonica's genome with initial clues to its potential as an invasive pest.</title>
        <authorList>
            <person name="Cucini C."/>
            <person name="Boschi S."/>
            <person name="Funari R."/>
            <person name="Cardaioli E."/>
            <person name="Iannotti N."/>
            <person name="Marturano G."/>
            <person name="Paoli F."/>
            <person name="Bruttini M."/>
            <person name="Carapelli A."/>
            <person name="Frati F."/>
            <person name="Nardi F."/>
        </authorList>
    </citation>
    <scope>NUCLEOTIDE SEQUENCE [LARGE SCALE GENOMIC DNA]</scope>
    <source>
        <strain evidence="1">DMR45628</strain>
    </source>
</reference>
<proteinExistence type="predicted"/>
<comment type="caution">
    <text evidence="1">The sequence shown here is derived from an EMBL/GenBank/DDBJ whole genome shotgun (WGS) entry which is preliminary data.</text>
</comment>
<name>A0AAW1JIW5_POPJA</name>